<dbReference type="GO" id="GO:0004792">
    <property type="term" value="F:thiosulfate-cyanide sulfurtransferase activity"/>
    <property type="evidence" value="ECO:0007669"/>
    <property type="project" value="TreeGrafter"/>
</dbReference>
<comment type="caution">
    <text evidence="2">The sequence shown here is derived from an EMBL/GenBank/DDBJ whole genome shotgun (WGS) entry which is preliminary data.</text>
</comment>
<keyword evidence="3" id="KW-1185">Reference proteome</keyword>
<dbReference type="PROSITE" id="PS50206">
    <property type="entry name" value="RHODANESE_3"/>
    <property type="match status" value="1"/>
</dbReference>
<organism evidence="2 3">
    <name type="scientific">Alkalisalibacterium limincola</name>
    <dbReference type="NCBI Taxonomy" id="2699169"/>
    <lineage>
        <taxon>Bacteria</taxon>
        <taxon>Pseudomonadati</taxon>
        <taxon>Pseudomonadota</taxon>
        <taxon>Gammaproteobacteria</taxon>
        <taxon>Lysobacterales</taxon>
        <taxon>Lysobacteraceae</taxon>
        <taxon>Alkalisalibacterium</taxon>
    </lineage>
</organism>
<dbReference type="Proteomes" id="UP000321248">
    <property type="component" value="Unassembled WGS sequence"/>
</dbReference>
<dbReference type="AlphaFoldDB" id="A0A5C8KS92"/>
<name>A0A5C8KS92_9GAMM</name>
<dbReference type="InterPro" id="IPR036873">
    <property type="entry name" value="Rhodanese-like_dom_sf"/>
</dbReference>
<dbReference type="SUPFAM" id="SSF52821">
    <property type="entry name" value="Rhodanese/Cell cycle control phosphatase"/>
    <property type="match status" value="1"/>
</dbReference>
<gene>
    <name evidence="2" type="ORF">FU658_07140</name>
</gene>
<protein>
    <submittedName>
        <fullName evidence="2">Sulfurtransferase</fullName>
    </submittedName>
</protein>
<evidence type="ECO:0000313" key="2">
    <source>
        <dbReference type="EMBL" id="TXK62534.1"/>
    </source>
</evidence>
<reference evidence="2 3" key="1">
    <citation type="submission" date="2019-08" db="EMBL/GenBank/DDBJ databases">
        <authorList>
            <person name="Karlyshev A.V."/>
        </authorList>
    </citation>
    <scope>NUCLEOTIDE SEQUENCE [LARGE SCALE GENOMIC DNA]</scope>
    <source>
        <strain evidence="2 3">Alg18-2.2</strain>
    </source>
</reference>
<dbReference type="EMBL" id="VRTS01000004">
    <property type="protein sequence ID" value="TXK62534.1"/>
    <property type="molecule type" value="Genomic_DNA"/>
</dbReference>
<feature type="domain" description="Rhodanese" evidence="1">
    <location>
        <begin position="27"/>
        <end position="127"/>
    </location>
</feature>
<dbReference type="Gene3D" id="3.40.250.10">
    <property type="entry name" value="Rhodanese-like domain"/>
    <property type="match status" value="1"/>
</dbReference>
<evidence type="ECO:0000313" key="3">
    <source>
        <dbReference type="Proteomes" id="UP000321248"/>
    </source>
</evidence>
<sequence>MSRTAQQIVSEARASVTEISVPDVAAGVAGAVIVDVREPAEFESGHLEGAINIPRGVLEFQVDAHPALGGATEPELAVRERPVVLYCRTGGRSALAARSLQDMGFKDVRSMAGGITAWQEAQLPVRLR</sequence>
<accession>A0A5C8KS92</accession>
<proteinExistence type="predicted"/>
<dbReference type="Pfam" id="PF00581">
    <property type="entry name" value="Rhodanese"/>
    <property type="match status" value="1"/>
</dbReference>
<dbReference type="InterPro" id="IPR001763">
    <property type="entry name" value="Rhodanese-like_dom"/>
</dbReference>
<dbReference type="PANTHER" id="PTHR44086">
    <property type="entry name" value="THIOSULFATE SULFURTRANSFERASE RDL2, MITOCHONDRIAL-RELATED"/>
    <property type="match status" value="1"/>
</dbReference>
<evidence type="ECO:0000259" key="1">
    <source>
        <dbReference type="PROSITE" id="PS50206"/>
    </source>
</evidence>
<dbReference type="CDD" id="cd00158">
    <property type="entry name" value="RHOD"/>
    <property type="match status" value="1"/>
</dbReference>
<dbReference type="RefSeq" id="WP_147891456.1">
    <property type="nucleotide sequence ID" value="NZ_VRTS01000004.1"/>
</dbReference>
<dbReference type="SMART" id="SM00450">
    <property type="entry name" value="RHOD"/>
    <property type="match status" value="1"/>
</dbReference>
<dbReference type="PANTHER" id="PTHR44086:SF13">
    <property type="entry name" value="THIOSULFATE SULFURTRANSFERASE PSPE"/>
    <property type="match status" value="1"/>
</dbReference>
<dbReference type="OrthoDB" id="9814704at2"/>